<dbReference type="Proteomes" id="UP000324222">
    <property type="component" value="Unassembled WGS sequence"/>
</dbReference>
<sequence>MNTVLPRRPMVSAAAGGWRLEAGARRAREKYALRLMSVTPATFCANYRSADNDSCAVYVLPTLQF</sequence>
<proteinExistence type="predicted"/>
<comment type="caution">
    <text evidence="1">The sequence shown here is derived from an EMBL/GenBank/DDBJ whole genome shotgun (WGS) entry which is preliminary data.</text>
</comment>
<protein>
    <submittedName>
        <fullName evidence="1">Uncharacterized protein</fullName>
    </submittedName>
</protein>
<accession>A0A5B7KF85</accession>
<dbReference type="AlphaFoldDB" id="A0A5B7KF85"/>
<organism evidence="1 2">
    <name type="scientific">Portunus trituberculatus</name>
    <name type="common">Swimming crab</name>
    <name type="synonym">Neptunus trituberculatus</name>
    <dbReference type="NCBI Taxonomy" id="210409"/>
    <lineage>
        <taxon>Eukaryota</taxon>
        <taxon>Metazoa</taxon>
        <taxon>Ecdysozoa</taxon>
        <taxon>Arthropoda</taxon>
        <taxon>Crustacea</taxon>
        <taxon>Multicrustacea</taxon>
        <taxon>Malacostraca</taxon>
        <taxon>Eumalacostraca</taxon>
        <taxon>Eucarida</taxon>
        <taxon>Decapoda</taxon>
        <taxon>Pleocyemata</taxon>
        <taxon>Brachyura</taxon>
        <taxon>Eubrachyura</taxon>
        <taxon>Portunoidea</taxon>
        <taxon>Portunidae</taxon>
        <taxon>Portuninae</taxon>
        <taxon>Portunus</taxon>
    </lineage>
</organism>
<reference evidence="1 2" key="1">
    <citation type="submission" date="2019-05" db="EMBL/GenBank/DDBJ databases">
        <title>Another draft genome of Portunus trituberculatus and its Hox gene families provides insights of decapod evolution.</title>
        <authorList>
            <person name="Jeong J.-H."/>
            <person name="Song I."/>
            <person name="Kim S."/>
            <person name="Choi T."/>
            <person name="Kim D."/>
            <person name="Ryu S."/>
            <person name="Kim W."/>
        </authorList>
    </citation>
    <scope>NUCLEOTIDE SEQUENCE [LARGE SCALE GENOMIC DNA]</scope>
    <source>
        <tissue evidence="1">Muscle</tissue>
    </source>
</reference>
<dbReference type="EMBL" id="VSRR010137569">
    <property type="protein sequence ID" value="MPD03729.1"/>
    <property type="molecule type" value="Genomic_DNA"/>
</dbReference>
<evidence type="ECO:0000313" key="1">
    <source>
        <dbReference type="EMBL" id="MPD03729.1"/>
    </source>
</evidence>
<evidence type="ECO:0000313" key="2">
    <source>
        <dbReference type="Proteomes" id="UP000324222"/>
    </source>
</evidence>
<gene>
    <name evidence="1" type="ORF">E2C01_099379</name>
</gene>
<name>A0A5B7KF85_PORTR</name>
<keyword evidence="2" id="KW-1185">Reference proteome</keyword>